<gene>
    <name evidence="2" type="ORF">G6M90_00g045540</name>
</gene>
<feature type="compositionally biased region" description="Acidic residues" evidence="1">
    <location>
        <begin position="46"/>
        <end position="55"/>
    </location>
</feature>
<dbReference type="GeneID" id="90967713"/>
<dbReference type="OrthoDB" id="6133115at2759"/>
<keyword evidence="3" id="KW-1185">Reference proteome</keyword>
<feature type="region of interest" description="Disordered" evidence="1">
    <location>
        <begin position="42"/>
        <end position="122"/>
    </location>
</feature>
<dbReference type="Proteomes" id="UP000510686">
    <property type="component" value="Chromosome 2"/>
</dbReference>
<evidence type="ECO:0000313" key="3">
    <source>
        <dbReference type="Proteomes" id="UP000510686"/>
    </source>
</evidence>
<dbReference type="RefSeq" id="XP_065986183.1">
    <property type="nucleotide sequence ID" value="XM_066130390.1"/>
</dbReference>
<sequence>MKPLDAKTECPLCRETLDSMKEYRQHVGKHLVDLALFALPKTGDREDSDDYDEMGDDKVVDSSEVDDDNNVDDNDEVTVDNGLDQADELDDQAELCTTERRGRHGMLQTDDSKSIPSKKQMPRASSHYQAKANRAWQCVRITVYFNTRDQIIICNSAPAMVAGSRLLWTIFARIAKCPVVAIACTRRQKFIRRTEASIDSKFNHQANMSFSYLRCVSPIELSLL</sequence>
<evidence type="ECO:0000256" key="1">
    <source>
        <dbReference type="SAM" id="MobiDB-lite"/>
    </source>
</evidence>
<dbReference type="EMBL" id="CP058933">
    <property type="protein sequence ID" value="QLI66551.1"/>
    <property type="molecule type" value="Genomic_DNA"/>
</dbReference>
<feature type="compositionally biased region" description="Acidic residues" evidence="1">
    <location>
        <begin position="63"/>
        <end position="78"/>
    </location>
</feature>
<protein>
    <recommendedName>
        <fullName evidence="4">C2H2-type domain-containing protein</fullName>
    </recommendedName>
</protein>
<organism evidence="2 3">
    <name type="scientific">Metarhizium brunneum</name>
    <dbReference type="NCBI Taxonomy" id="500148"/>
    <lineage>
        <taxon>Eukaryota</taxon>
        <taxon>Fungi</taxon>
        <taxon>Dikarya</taxon>
        <taxon>Ascomycota</taxon>
        <taxon>Pezizomycotina</taxon>
        <taxon>Sordariomycetes</taxon>
        <taxon>Hypocreomycetidae</taxon>
        <taxon>Hypocreales</taxon>
        <taxon>Clavicipitaceae</taxon>
        <taxon>Metarhizium</taxon>
    </lineage>
</organism>
<dbReference type="AlphaFoldDB" id="A0A7D5UU19"/>
<accession>A0A7D5UU19</accession>
<name>A0A7D5UU19_9HYPO</name>
<evidence type="ECO:0000313" key="2">
    <source>
        <dbReference type="EMBL" id="QLI66551.1"/>
    </source>
</evidence>
<dbReference type="KEGG" id="mbrn:90967713"/>
<reference evidence="2 3" key="1">
    <citation type="submission" date="2020-07" db="EMBL/GenBank/DDBJ databases">
        <title>Telomere length de novo assembly of all 7 chromosomes of the fungus, Metarhizium brunneum, using a novel assembly pipeline.</title>
        <authorList>
            <person name="Saud z."/>
            <person name="Kortsinoglou A."/>
            <person name="Kouvelis V.N."/>
            <person name="Butt T.M."/>
        </authorList>
    </citation>
    <scope>NUCLEOTIDE SEQUENCE [LARGE SCALE GENOMIC DNA]</scope>
    <source>
        <strain evidence="2 3">4556</strain>
    </source>
</reference>
<evidence type="ECO:0008006" key="4">
    <source>
        <dbReference type="Google" id="ProtNLM"/>
    </source>
</evidence>
<proteinExistence type="predicted"/>